<sequence length="243" mass="27655">MWCKEMLSVTVLFFAVFLQPCESTQNNMNYRAGNLRLMSDLLRDYNPDVIPIPSSGAPVNLTLTLLLIDILEVDIDKNQVEMLFYLYKEYKDEGLMWNPDDYGIDSLRVNRLKIWQPDVVFESDIGSVSHQPEGSNLALVKSDGTVSVFDKRRVRTLCQVYALSDRHAAECPIKVASAMYDRDLLWLNAPTSNSYSGLLFSNSSKYILISISSRKDTLRYATASYEEMVFTSTFGRITPPNDK</sequence>
<evidence type="ECO:0000256" key="1">
    <source>
        <dbReference type="SAM" id="SignalP"/>
    </source>
</evidence>
<name>A0AAV4C4W3_9GAST</name>
<reference evidence="3 4" key="1">
    <citation type="journal article" date="2021" name="Elife">
        <title>Chloroplast acquisition without the gene transfer in kleptoplastic sea slugs, Plakobranchus ocellatus.</title>
        <authorList>
            <person name="Maeda T."/>
            <person name="Takahashi S."/>
            <person name="Yoshida T."/>
            <person name="Shimamura S."/>
            <person name="Takaki Y."/>
            <person name="Nagai Y."/>
            <person name="Toyoda A."/>
            <person name="Suzuki Y."/>
            <person name="Arimoto A."/>
            <person name="Ishii H."/>
            <person name="Satoh N."/>
            <person name="Nishiyama T."/>
            <person name="Hasebe M."/>
            <person name="Maruyama T."/>
            <person name="Minagawa J."/>
            <person name="Obokata J."/>
            <person name="Shigenobu S."/>
        </authorList>
    </citation>
    <scope>NUCLEOTIDE SEQUENCE [LARGE SCALE GENOMIC DNA]</scope>
</reference>
<dbReference type="EMBL" id="BLXT01005793">
    <property type="protein sequence ID" value="GFO26154.1"/>
    <property type="molecule type" value="Genomic_DNA"/>
</dbReference>
<keyword evidence="4" id="KW-1185">Reference proteome</keyword>
<keyword evidence="3" id="KW-0675">Receptor</keyword>
<dbReference type="InterPro" id="IPR036734">
    <property type="entry name" value="Neur_chan_lig-bd_sf"/>
</dbReference>
<dbReference type="Gene3D" id="2.70.170.10">
    <property type="entry name" value="Neurotransmitter-gated ion-channel ligand-binding domain"/>
    <property type="match status" value="1"/>
</dbReference>
<protein>
    <submittedName>
        <fullName evidence="3">Acetylcholine receptor subunit alpha</fullName>
    </submittedName>
</protein>
<accession>A0AAV4C4W3</accession>
<feature type="chain" id="PRO_5043999788" evidence="1">
    <location>
        <begin position="24"/>
        <end position="243"/>
    </location>
</feature>
<feature type="domain" description="Neurotransmitter-gated ion-channel ligand-binding" evidence="2">
    <location>
        <begin position="36"/>
        <end position="216"/>
    </location>
</feature>
<dbReference type="InterPro" id="IPR006201">
    <property type="entry name" value="Neur_channel"/>
</dbReference>
<dbReference type="GO" id="GO:0016020">
    <property type="term" value="C:membrane"/>
    <property type="evidence" value="ECO:0007669"/>
    <property type="project" value="InterPro"/>
</dbReference>
<proteinExistence type="predicted"/>
<organism evidence="3 4">
    <name type="scientific">Plakobranchus ocellatus</name>
    <dbReference type="NCBI Taxonomy" id="259542"/>
    <lineage>
        <taxon>Eukaryota</taxon>
        <taxon>Metazoa</taxon>
        <taxon>Spiralia</taxon>
        <taxon>Lophotrochozoa</taxon>
        <taxon>Mollusca</taxon>
        <taxon>Gastropoda</taxon>
        <taxon>Heterobranchia</taxon>
        <taxon>Euthyneura</taxon>
        <taxon>Panpulmonata</taxon>
        <taxon>Sacoglossa</taxon>
        <taxon>Placobranchoidea</taxon>
        <taxon>Plakobranchidae</taxon>
        <taxon>Plakobranchus</taxon>
    </lineage>
</organism>
<gene>
    <name evidence="3" type="ORF">PoB_005265900</name>
</gene>
<evidence type="ECO:0000313" key="4">
    <source>
        <dbReference type="Proteomes" id="UP000735302"/>
    </source>
</evidence>
<dbReference type="GO" id="GO:0005230">
    <property type="term" value="F:extracellular ligand-gated monoatomic ion channel activity"/>
    <property type="evidence" value="ECO:0007669"/>
    <property type="project" value="InterPro"/>
</dbReference>
<comment type="caution">
    <text evidence="3">The sequence shown here is derived from an EMBL/GenBank/DDBJ whole genome shotgun (WGS) entry which is preliminary data.</text>
</comment>
<evidence type="ECO:0000259" key="2">
    <source>
        <dbReference type="Pfam" id="PF02931"/>
    </source>
</evidence>
<evidence type="ECO:0000313" key="3">
    <source>
        <dbReference type="EMBL" id="GFO26154.1"/>
    </source>
</evidence>
<dbReference type="Pfam" id="PF02931">
    <property type="entry name" value="Neur_chan_LBD"/>
    <property type="match status" value="1"/>
</dbReference>
<feature type="signal peptide" evidence="1">
    <location>
        <begin position="1"/>
        <end position="23"/>
    </location>
</feature>
<dbReference type="SUPFAM" id="SSF63712">
    <property type="entry name" value="Nicotinic receptor ligand binding domain-like"/>
    <property type="match status" value="1"/>
</dbReference>
<dbReference type="AlphaFoldDB" id="A0AAV4C4W3"/>
<dbReference type="GO" id="GO:0004888">
    <property type="term" value="F:transmembrane signaling receptor activity"/>
    <property type="evidence" value="ECO:0007669"/>
    <property type="project" value="InterPro"/>
</dbReference>
<keyword evidence="1" id="KW-0732">Signal</keyword>
<dbReference type="Proteomes" id="UP000735302">
    <property type="component" value="Unassembled WGS sequence"/>
</dbReference>
<dbReference type="InterPro" id="IPR006202">
    <property type="entry name" value="Neur_chan_lig-bd"/>
</dbReference>
<dbReference type="PANTHER" id="PTHR18945">
    <property type="entry name" value="NEUROTRANSMITTER GATED ION CHANNEL"/>
    <property type="match status" value="1"/>
</dbReference>